<evidence type="ECO:0000313" key="3">
    <source>
        <dbReference type="Proteomes" id="UP001652445"/>
    </source>
</evidence>
<dbReference type="NCBIfam" id="TIGR02623">
    <property type="entry name" value="G1P_cyt_trans"/>
    <property type="match status" value="1"/>
</dbReference>
<name>A0ABT2UVH5_9BACL</name>
<evidence type="ECO:0000313" key="2">
    <source>
        <dbReference type="EMBL" id="MCU6797817.1"/>
    </source>
</evidence>
<dbReference type="PANTHER" id="PTHR47183:SF1">
    <property type="entry name" value="GLUCOSE-1-PHOSPHATE CYTIDYLYLTRANSFERASE"/>
    <property type="match status" value="1"/>
</dbReference>
<dbReference type="EC" id="2.7.7.33" evidence="2"/>
<dbReference type="InterPro" id="IPR013446">
    <property type="entry name" value="G1P_cyt_trans-like"/>
</dbReference>
<protein>
    <submittedName>
        <fullName evidence="2">Glucose-1-phosphate cytidylyltransferase</fullName>
        <ecNumber evidence="2">2.7.7.33</ecNumber>
    </submittedName>
</protein>
<accession>A0ABT2UVH5</accession>
<dbReference type="Gene3D" id="3.90.550.10">
    <property type="entry name" value="Spore Coat Polysaccharide Biosynthesis Protein SpsA, Chain A"/>
    <property type="match status" value="1"/>
</dbReference>
<dbReference type="SUPFAM" id="SSF53448">
    <property type="entry name" value="Nucleotide-diphospho-sugar transferases"/>
    <property type="match status" value="1"/>
</dbReference>
<gene>
    <name evidence="2" type="primary">rfbF</name>
    <name evidence="2" type="ORF">OB236_37415</name>
</gene>
<evidence type="ECO:0000259" key="1">
    <source>
        <dbReference type="Pfam" id="PF00483"/>
    </source>
</evidence>
<dbReference type="EMBL" id="JAOQIO010000124">
    <property type="protein sequence ID" value="MCU6797817.1"/>
    <property type="molecule type" value="Genomic_DNA"/>
</dbReference>
<keyword evidence="2" id="KW-0808">Transferase</keyword>
<keyword evidence="2" id="KW-0548">Nucleotidyltransferase</keyword>
<dbReference type="CDD" id="cd02524">
    <property type="entry name" value="G1P_cytidylyltransferase"/>
    <property type="match status" value="1"/>
</dbReference>
<keyword evidence="3" id="KW-1185">Reference proteome</keyword>
<dbReference type="GO" id="GO:0047343">
    <property type="term" value="F:glucose-1-phosphate cytidylyltransferase activity"/>
    <property type="evidence" value="ECO:0007669"/>
    <property type="project" value="UniProtKB-EC"/>
</dbReference>
<reference evidence="2 3" key="1">
    <citation type="submission" date="2022-09" db="EMBL/GenBank/DDBJ databases">
        <authorList>
            <person name="Han X.L."/>
            <person name="Wang Q."/>
            <person name="Lu T."/>
        </authorList>
    </citation>
    <scope>NUCLEOTIDE SEQUENCE [LARGE SCALE GENOMIC DNA]</scope>
    <source>
        <strain evidence="2 3">WQ 127069</strain>
    </source>
</reference>
<dbReference type="InterPro" id="IPR046981">
    <property type="entry name" value="G1P_cyt_trans"/>
</dbReference>
<dbReference type="PANTHER" id="PTHR47183">
    <property type="entry name" value="GLUCOSE-1-PHOSPHATE CYTIDYLYLTRANSFERASE-RELATED"/>
    <property type="match status" value="1"/>
</dbReference>
<dbReference type="InterPro" id="IPR029044">
    <property type="entry name" value="Nucleotide-diphossugar_trans"/>
</dbReference>
<dbReference type="InterPro" id="IPR005835">
    <property type="entry name" value="NTP_transferase_dom"/>
</dbReference>
<organism evidence="2 3">
    <name type="scientific">Paenibacillus baimaensis</name>
    <dbReference type="NCBI Taxonomy" id="2982185"/>
    <lineage>
        <taxon>Bacteria</taxon>
        <taxon>Bacillati</taxon>
        <taxon>Bacillota</taxon>
        <taxon>Bacilli</taxon>
        <taxon>Bacillales</taxon>
        <taxon>Paenibacillaceae</taxon>
        <taxon>Paenibacillus</taxon>
    </lineage>
</organism>
<dbReference type="Pfam" id="PF00483">
    <property type="entry name" value="NTP_transferase"/>
    <property type="match status" value="1"/>
</dbReference>
<proteinExistence type="predicted"/>
<dbReference type="RefSeq" id="WP_262688537.1">
    <property type="nucleotide sequence ID" value="NZ_JAOQIO010000124.1"/>
</dbReference>
<comment type="caution">
    <text evidence="2">The sequence shown here is derived from an EMBL/GenBank/DDBJ whole genome shotgun (WGS) entry which is preliminary data.</text>
</comment>
<feature type="domain" description="Nucleotidyl transferase" evidence="1">
    <location>
        <begin position="5"/>
        <end position="230"/>
    </location>
</feature>
<sequence>MTKIVLFAGGLGTRLGEETVLKPKPMVEIGGLPILCHIMQGYAAYGFKEFIVALGYKAEVIKQYFLNYVYLQNDFSIHMSSSAVEVSKRPERDWIVHLVDTGLHSMTGGRLYRLRDQLNKETFMVTYGDGVSDVDMTRLMDFHRSHGRLATLTLVRPRARFGTVDLLGDQVVRFKEKLDTESWINGGFFVFEPGVLDYLSSDEEVLESDVLTRLAEDGQLMAYRHTGFWECMDTMRDKQHLESLWASGNVPWKTSRIAGDQNAEKERCL</sequence>
<dbReference type="Proteomes" id="UP001652445">
    <property type="component" value="Unassembled WGS sequence"/>
</dbReference>